<feature type="region of interest" description="Disordered" evidence="1">
    <location>
        <begin position="138"/>
        <end position="171"/>
    </location>
</feature>
<evidence type="ECO:0000256" key="1">
    <source>
        <dbReference type="SAM" id="MobiDB-lite"/>
    </source>
</evidence>
<comment type="caution">
    <text evidence="2">The sequence shown here is derived from an EMBL/GenBank/DDBJ whole genome shotgun (WGS) entry which is preliminary data.</text>
</comment>
<name>A0A4U6XLC0_9PEZI</name>
<sequence>MLPELVTPSESPSAEWATSATICGEIAHSRAHSSLKILAGRDVPADSAPGCQDVMKDLESAGRHKRPPLPTTASVEPAVLFIEQTSQSHISLDGSLPFPGPNMFDLVVIVVVAVLILTHASSRLASASLLQLPALTRDSGSRTSMGHPGAPLVPGMKTVEGHTQNKMLDAK</sequence>
<feature type="compositionally biased region" description="Polar residues" evidence="1">
    <location>
        <begin position="161"/>
        <end position="171"/>
    </location>
</feature>
<gene>
    <name evidence="2" type="ORF">CTA1_11072</name>
</gene>
<evidence type="ECO:0000313" key="3">
    <source>
        <dbReference type="Proteomes" id="UP000310108"/>
    </source>
</evidence>
<dbReference type="Proteomes" id="UP000310108">
    <property type="component" value="Unassembled WGS sequence"/>
</dbReference>
<organism evidence="2 3">
    <name type="scientific">Colletotrichum tanaceti</name>
    <dbReference type="NCBI Taxonomy" id="1306861"/>
    <lineage>
        <taxon>Eukaryota</taxon>
        <taxon>Fungi</taxon>
        <taxon>Dikarya</taxon>
        <taxon>Ascomycota</taxon>
        <taxon>Pezizomycotina</taxon>
        <taxon>Sordariomycetes</taxon>
        <taxon>Hypocreomycetidae</taxon>
        <taxon>Glomerellales</taxon>
        <taxon>Glomerellaceae</taxon>
        <taxon>Colletotrichum</taxon>
        <taxon>Colletotrichum destructivum species complex</taxon>
    </lineage>
</organism>
<dbReference type="AlphaFoldDB" id="A0A4U6XLC0"/>
<evidence type="ECO:0000313" key="2">
    <source>
        <dbReference type="EMBL" id="TKW56450.1"/>
    </source>
</evidence>
<accession>A0A4U6XLC0</accession>
<reference evidence="2 3" key="1">
    <citation type="journal article" date="2019" name="PLoS ONE">
        <title>Comparative genome analysis indicates high evolutionary potential of pathogenicity genes in Colletotrichum tanaceti.</title>
        <authorList>
            <person name="Lelwala R.V."/>
            <person name="Korhonen P.K."/>
            <person name="Young N.D."/>
            <person name="Scott J.B."/>
            <person name="Ades P.A."/>
            <person name="Gasser R.B."/>
            <person name="Taylor P.W.J."/>
        </authorList>
    </citation>
    <scope>NUCLEOTIDE SEQUENCE [LARGE SCALE GENOMIC DNA]</scope>
    <source>
        <strain evidence="2">BRIP57314</strain>
    </source>
</reference>
<protein>
    <submittedName>
        <fullName evidence="2">Uncharacterized protein</fullName>
    </submittedName>
</protein>
<dbReference type="EMBL" id="PJEX01000068">
    <property type="protein sequence ID" value="TKW56450.1"/>
    <property type="molecule type" value="Genomic_DNA"/>
</dbReference>
<keyword evidence="3" id="KW-1185">Reference proteome</keyword>
<proteinExistence type="predicted"/>